<feature type="domain" description="BON" evidence="1">
    <location>
        <begin position="73"/>
        <end position="139"/>
    </location>
</feature>
<dbReference type="RefSeq" id="WP_090865961.1">
    <property type="nucleotide sequence ID" value="NZ_FNYE01000009.1"/>
</dbReference>
<dbReference type="InterPro" id="IPR007055">
    <property type="entry name" value="BON_dom"/>
</dbReference>
<keyword evidence="3" id="KW-1185">Reference proteome</keyword>
<protein>
    <submittedName>
        <fullName evidence="2">BON domain-containing protein</fullName>
    </submittedName>
</protein>
<dbReference type="AlphaFoldDB" id="A0A1H6XWW6"/>
<name>A0A1H6XWW6_9BURK</name>
<dbReference type="OrthoDB" id="9006525at2"/>
<reference evidence="3" key="1">
    <citation type="submission" date="2016-10" db="EMBL/GenBank/DDBJ databases">
        <authorList>
            <person name="Varghese N."/>
            <person name="Submissions S."/>
        </authorList>
    </citation>
    <scope>NUCLEOTIDE SEQUENCE [LARGE SCALE GENOMIC DNA]</scope>
    <source>
        <strain evidence="3">LMG 26031</strain>
    </source>
</reference>
<dbReference type="Proteomes" id="UP000198866">
    <property type="component" value="Unassembled WGS sequence"/>
</dbReference>
<dbReference type="EMBL" id="FNYE01000009">
    <property type="protein sequence ID" value="SEJ33549.1"/>
    <property type="molecule type" value="Genomic_DNA"/>
</dbReference>
<dbReference type="STRING" id="667676.SAMN05192539_1009139"/>
<proteinExistence type="predicted"/>
<accession>A0A1H6XWW6</accession>
<organism evidence="2 3">
    <name type="scientific">Paraburkholderia diazotrophica</name>
    <dbReference type="NCBI Taxonomy" id="667676"/>
    <lineage>
        <taxon>Bacteria</taxon>
        <taxon>Pseudomonadati</taxon>
        <taxon>Pseudomonadota</taxon>
        <taxon>Betaproteobacteria</taxon>
        <taxon>Burkholderiales</taxon>
        <taxon>Burkholderiaceae</taxon>
        <taxon>Paraburkholderia</taxon>
    </lineage>
</organism>
<evidence type="ECO:0000313" key="2">
    <source>
        <dbReference type="EMBL" id="SEJ33549.1"/>
    </source>
</evidence>
<sequence length="154" mass="16816">MNTFLKSVTAAVIGAAAMYYFDNHSGKRRRAMLRDKMASTTRRISKRSRAQARRAAGHAYGVLHRAASSAPTSDRQLTDRVRAHLGRIVATPGAIHVRVEQGVAWISGHVLAADRERVIRETAAVPGVERVEEQLCVHEQAGNVPELQGATLRG</sequence>
<dbReference type="PROSITE" id="PS50914">
    <property type="entry name" value="BON"/>
    <property type="match status" value="1"/>
</dbReference>
<gene>
    <name evidence="2" type="ORF">SAMN05192539_1009139</name>
</gene>
<dbReference type="Pfam" id="PF04972">
    <property type="entry name" value="BON"/>
    <property type="match status" value="1"/>
</dbReference>
<evidence type="ECO:0000313" key="3">
    <source>
        <dbReference type="Proteomes" id="UP000198866"/>
    </source>
</evidence>
<evidence type="ECO:0000259" key="1">
    <source>
        <dbReference type="PROSITE" id="PS50914"/>
    </source>
</evidence>